<sequence>MVTLIFKQIVTVPLSTLHNSPQGSKYVPVIMRH</sequence>
<proteinExistence type="predicted"/>
<name>A0A0E9W9F9_ANGAN</name>
<dbReference type="EMBL" id="GBXM01021553">
    <property type="protein sequence ID" value="JAH87024.1"/>
    <property type="molecule type" value="Transcribed_RNA"/>
</dbReference>
<reference evidence="1" key="1">
    <citation type="submission" date="2014-11" db="EMBL/GenBank/DDBJ databases">
        <authorList>
            <person name="Amaro Gonzalez C."/>
        </authorList>
    </citation>
    <scope>NUCLEOTIDE SEQUENCE</scope>
</reference>
<dbReference type="AlphaFoldDB" id="A0A0E9W9F9"/>
<organism evidence="1">
    <name type="scientific">Anguilla anguilla</name>
    <name type="common">European freshwater eel</name>
    <name type="synonym">Muraena anguilla</name>
    <dbReference type="NCBI Taxonomy" id="7936"/>
    <lineage>
        <taxon>Eukaryota</taxon>
        <taxon>Metazoa</taxon>
        <taxon>Chordata</taxon>
        <taxon>Craniata</taxon>
        <taxon>Vertebrata</taxon>
        <taxon>Euteleostomi</taxon>
        <taxon>Actinopterygii</taxon>
        <taxon>Neopterygii</taxon>
        <taxon>Teleostei</taxon>
        <taxon>Anguilliformes</taxon>
        <taxon>Anguillidae</taxon>
        <taxon>Anguilla</taxon>
    </lineage>
</organism>
<protein>
    <submittedName>
        <fullName evidence="1">Uncharacterized protein</fullName>
    </submittedName>
</protein>
<evidence type="ECO:0000313" key="1">
    <source>
        <dbReference type="EMBL" id="JAH87024.1"/>
    </source>
</evidence>
<accession>A0A0E9W9F9</accession>
<reference evidence="1" key="2">
    <citation type="journal article" date="2015" name="Fish Shellfish Immunol.">
        <title>Early steps in the European eel (Anguilla anguilla)-Vibrio vulnificus interaction in the gills: Role of the RtxA13 toxin.</title>
        <authorList>
            <person name="Callol A."/>
            <person name="Pajuelo D."/>
            <person name="Ebbesson L."/>
            <person name="Teles M."/>
            <person name="MacKenzie S."/>
            <person name="Amaro C."/>
        </authorList>
    </citation>
    <scope>NUCLEOTIDE SEQUENCE</scope>
</reference>